<accession>A0A7Y0L330</accession>
<gene>
    <name evidence="1" type="ORF">HIJ39_07440</name>
</gene>
<comment type="caution">
    <text evidence="1">The sequence shown here is derived from an EMBL/GenBank/DDBJ whole genome shotgun (WGS) entry which is preliminary data.</text>
</comment>
<organism evidence="1 2">
    <name type="scientific">Sulfobacillus harzensis</name>
    <dbReference type="NCBI Taxonomy" id="2729629"/>
    <lineage>
        <taxon>Bacteria</taxon>
        <taxon>Bacillati</taxon>
        <taxon>Bacillota</taxon>
        <taxon>Clostridia</taxon>
        <taxon>Eubacteriales</taxon>
        <taxon>Clostridiales Family XVII. Incertae Sedis</taxon>
        <taxon>Sulfobacillus</taxon>
    </lineage>
</organism>
<name>A0A7Y0L330_9FIRM</name>
<sequence length="125" mass="14199">MTTIDFVPEAAEEYIKLDRTIRLEVQKALQKLERDPRGYGDPLGNKAGINLFGWFSIRAGHRIRLIYEVESDESVDHVIIWAVGRREGFTVHQTAQARIRAFTDATAQEMKQLQAVLRTAGDMPS</sequence>
<reference evidence="1 2" key="1">
    <citation type="submission" date="2020-04" db="EMBL/GenBank/DDBJ databases">
        <authorList>
            <person name="Zhang R."/>
            <person name="Schippers A."/>
        </authorList>
    </citation>
    <scope>NUCLEOTIDE SEQUENCE [LARGE SCALE GENOMIC DNA]</scope>
    <source>
        <strain evidence="1 2">DSM 109850</strain>
    </source>
</reference>
<dbReference type="Proteomes" id="UP000533476">
    <property type="component" value="Unassembled WGS sequence"/>
</dbReference>
<dbReference type="SUPFAM" id="SSF143011">
    <property type="entry name" value="RelE-like"/>
    <property type="match status" value="1"/>
</dbReference>
<protein>
    <submittedName>
        <fullName evidence="1">Type II toxin-antitoxin system RelE/ParE family toxin</fullName>
    </submittedName>
</protein>
<dbReference type="AlphaFoldDB" id="A0A7Y0L330"/>
<evidence type="ECO:0000313" key="2">
    <source>
        <dbReference type="Proteomes" id="UP000533476"/>
    </source>
</evidence>
<dbReference type="Gene3D" id="3.30.2310.20">
    <property type="entry name" value="RelE-like"/>
    <property type="match status" value="1"/>
</dbReference>
<evidence type="ECO:0000313" key="1">
    <source>
        <dbReference type="EMBL" id="NMP22183.1"/>
    </source>
</evidence>
<keyword evidence="2" id="KW-1185">Reference proteome</keyword>
<proteinExistence type="predicted"/>
<dbReference type="EMBL" id="JABBVZ010000018">
    <property type="protein sequence ID" value="NMP22183.1"/>
    <property type="molecule type" value="Genomic_DNA"/>
</dbReference>
<dbReference type="InterPro" id="IPR035093">
    <property type="entry name" value="RelE/ParE_toxin_dom_sf"/>
</dbReference>
<dbReference type="RefSeq" id="WP_169098249.1">
    <property type="nucleotide sequence ID" value="NZ_JABBVZ010000018.1"/>
</dbReference>